<dbReference type="PANTHER" id="PTHR33112">
    <property type="entry name" value="DOMAIN PROTEIN, PUTATIVE-RELATED"/>
    <property type="match status" value="1"/>
</dbReference>
<reference evidence="2" key="2">
    <citation type="submission" date="2023-05" db="EMBL/GenBank/DDBJ databases">
        <authorList>
            <consortium name="Lawrence Berkeley National Laboratory"/>
            <person name="Steindorff A."/>
            <person name="Hensen N."/>
            <person name="Bonometti L."/>
            <person name="Westerberg I."/>
            <person name="Brannstrom I.O."/>
            <person name="Guillou S."/>
            <person name="Cros-Aarteil S."/>
            <person name="Calhoun S."/>
            <person name="Haridas S."/>
            <person name="Kuo A."/>
            <person name="Mondo S."/>
            <person name="Pangilinan J."/>
            <person name="Riley R."/>
            <person name="Labutti K."/>
            <person name="Andreopoulos B."/>
            <person name="Lipzen A."/>
            <person name="Chen C."/>
            <person name="Yanf M."/>
            <person name="Daum C."/>
            <person name="Ng V."/>
            <person name="Clum A."/>
            <person name="Ohm R."/>
            <person name="Martin F."/>
            <person name="Silar P."/>
            <person name="Natvig D."/>
            <person name="Lalanne C."/>
            <person name="Gautier V."/>
            <person name="Ament-Velasquez S.L."/>
            <person name="Kruys A."/>
            <person name="Hutchinson M.I."/>
            <person name="Powell A.J."/>
            <person name="Barry K."/>
            <person name="Miller A.N."/>
            <person name="Grigoriev I.V."/>
            <person name="Debuchy R."/>
            <person name="Gladieux P."/>
            <person name="Thoren M.H."/>
            <person name="Johannesson H."/>
        </authorList>
    </citation>
    <scope>NUCLEOTIDE SEQUENCE</scope>
    <source>
        <strain evidence="2">PSN243</strain>
    </source>
</reference>
<dbReference type="AlphaFoldDB" id="A0AAV9G9Q7"/>
<dbReference type="Proteomes" id="UP001321760">
    <property type="component" value="Unassembled WGS sequence"/>
</dbReference>
<accession>A0AAV9G9Q7</accession>
<feature type="domain" description="Heterokaryon incompatibility" evidence="1">
    <location>
        <begin position="2"/>
        <end position="102"/>
    </location>
</feature>
<dbReference type="InterPro" id="IPR010730">
    <property type="entry name" value="HET"/>
</dbReference>
<reference evidence="2" key="1">
    <citation type="journal article" date="2023" name="Mol. Phylogenet. Evol.">
        <title>Genome-scale phylogeny and comparative genomics of the fungal order Sordariales.</title>
        <authorList>
            <person name="Hensen N."/>
            <person name="Bonometti L."/>
            <person name="Westerberg I."/>
            <person name="Brannstrom I.O."/>
            <person name="Guillou S."/>
            <person name="Cros-Aarteil S."/>
            <person name="Calhoun S."/>
            <person name="Haridas S."/>
            <person name="Kuo A."/>
            <person name="Mondo S."/>
            <person name="Pangilinan J."/>
            <person name="Riley R."/>
            <person name="LaButti K."/>
            <person name="Andreopoulos B."/>
            <person name="Lipzen A."/>
            <person name="Chen C."/>
            <person name="Yan M."/>
            <person name="Daum C."/>
            <person name="Ng V."/>
            <person name="Clum A."/>
            <person name="Steindorff A."/>
            <person name="Ohm R.A."/>
            <person name="Martin F."/>
            <person name="Silar P."/>
            <person name="Natvig D.O."/>
            <person name="Lalanne C."/>
            <person name="Gautier V."/>
            <person name="Ament-Velasquez S.L."/>
            <person name="Kruys A."/>
            <person name="Hutchinson M.I."/>
            <person name="Powell A.J."/>
            <person name="Barry K."/>
            <person name="Miller A.N."/>
            <person name="Grigoriev I.V."/>
            <person name="Debuchy R."/>
            <person name="Gladieux P."/>
            <person name="Hiltunen Thoren M."/>
            <person name="Johannesson H."/>
        </authorList>
    </citation>
    <scope>NUCLEOTIDE SEQUENCE</scope>
    <source>
        <strain evidence="2">PSN243</strain>
    </source>
</reference>
<comment type="caution">
    <text evidence="2">The sequence shown here is derived from an EMBL/GenBank/DDBJ whole genome shotgun (WGS) entry which is preliminary data.</text>
</comment>
<organism evidence="2 3">
    <name type="scientific">Podospora aff. communis PSN243</name>
    <dbReference type="NCBI Taxonomy" id="3040156"/>
    <lineage>
        <taxon>Eukaryota</taxon>
        <taxon>Fungi</taxon>
        <taxon>Dikarya</taxon>
        <taxon>Ascomycota</taxon>
        <taxon>Pezizomycotina</taxon>
        <taxon>Sordariomycetes</taxon>
        <taxon>Sordariomycetidae</taxon>
        <taxon>Sordariales</taxon>
        <taxon>Podosporaceae</taxon>
        <taxon>Podospora</taxon>
    </lineage>
</organism>
<evidence type="ECO:0000313" key="3">
    <source>
        <dbReference type="Proteomes" id="UP001321760"/>
    </source>
</evidence>
<proteinExistence type="predicted"/>
<protein>
    <submittedName>
        <fullName evidence="2">Heterokaryon incompatibility</fullName>
    </submittedName>
</protein>
<name>A0AAV9G9Q7_9PEZI</name>
<sequence>MRYLWIDSLCIVQDCPDDWEKEAAKMALVYRNAFITLAATASPNGAGGLIQPVGSPTACFDVAVKERTHRFEWRAREKLQRDYAAHPMLREPLNQRAWTLQEALLSPRLLHFASD</sequence>
<dbReference type="PANTHER" id="PTHR33112:SF9">
    <property type="entry name" value="HETEROKARYON INCOMPATIBILITY DOMAIN-CONTAINING PROTEIN"/>
    <property type="match status" value="1"/>
</dbReference>
<dbReference type="Pfam" id="PF06985">
    <property type="entry name" value="HET"/>
    <property type="match status" value="1"/>
</dbReference>
<keyword evidence="3" id="KW-1185">Reference proteome</keyword>
<gene>
    <name evidence="2" type="ORF">QBC34DRAFT_414870</name>
</gene>
<evidence type="ECO:0000313" key="2">
    <source>
        <dbReference type="EMBL" id="KAK4444567.1"/>
    </source>
</evidence>
<evidence type="ECO:0000259" key="1">
    <source>
        <dbReference type="Pfam" id="PF06985"/>
    </source>
</evidence>
<dbReference type="EMBL" id="MU865975">
    <property type="protein sequence ID" value="KAK4444567.1"/>
    <property type="molecule type" value="Genomic_DNA"/>
</dbReference>